<evidence type="ECO:0000256" key="5">
    <source>
        <dbReference type="SAM" id="MobiDB-lite"/>
    </source>
</evidence>
<dbReference type="Gene3D" id="1.20.1250.20">
    <property type="entry name" value="MFS general substrate transporter like domains"/>
    <property type="match status" value="2"/>
</dbReference>
<dbReference type="AlphaFoldDB" id="A0A559M522"/>
<keyword evidence="8" id="KW-1185">Reference proteome</keyword>
<feature type="transmembrane region" description="Helical" evidence="6">
    <location>
        <begin position="147"/>
        <end position="168"/>
    </location>
</feature>
<feature type="transmembrane region" description="Helical" evidence="6">
    <location>
        <begin position="204"/>
        <end position="221"/>
    </location>
</feature>
<feature type="transmembrane region" description="Helical" evidence="6">
    <location>
        <begin position="113"/>
        <end position="135"/>
    </location>
</feature>
<evidence type="ECO:0000256" key="2">
    <source>
        <dbReference type="ARBA" id="ARBA00022692"/>
    </source>
</evidence>
<feature type="region of interest" description="Disordered" evidence="5">
    <location>
        <begin position="1"/>
        <end position="23"/>
    </location>
</feature>
<dbReference type="PANTHER" id="PTHR23508">
    <property type="entry name" value="CARBOXYLIC ACID TRANSPORTER PROTEIN HOMOLOG"/>
    <property type="match status" value="1"/>
</dbReference>
<dbReference type="Proteomes" id="UP000315522">
    <property type="component" value="Unassembled WGS sequence"/>
</dbReference>
<comment type="caution">
    <text evidence="7">The sequence shown here is derived from an EMBL/GenBank/DDBJ whole genome shotgun (WGS) entry which is preliminary data.</text>
</comment>
<dbReference type="GO" id="GO:0005886">
    <property type="term" value="C:plasma membrane"/>
    <property type="evidence" value="ECO:0007669"/>
    <property type="project" value="TreeGrafter"/>
</dbReference>
<evidence type="ECO:0000256" key="3">
    <source>
        <dbReference type="ARBA" id="ARBA00022989"/>
    </source>
</evidence>
<dbReference type="InterPro" id="IPR005828">
    <property type="entry name" value="MFS_sugar_transport-like"/>
</dbReference>
<dbReference type="Pfam" id="PF00083">
    <property type="entry name" value="Sugar_tr"/>
    <property type="match status" value="2"/>
</dbReference>
<keyword evidence="3 6" id="KW-1133">Transmembrane helix</keyword>
<feature type="transmembrane region" description="Helical" evidence="6">
    <location>
        <begin position="175"/>
        <end position="198"/>
    </location>
</feature>
<gene>
    <name evidence="7" type="primary">GIT2</name>
    <name evidence="7" type="ORF">LAWI1_G003863</name>
</gene>
<dbReference type="GO" id="GO:0046943">
    <property type="term" value="F:carboxylic acid transmembrane transporter activity"/>
    <property type="evidence" value="ECO:0007669"/>
    <property type="project" value="TreeGrafter"/>
</dbReference>
<dbReference type="SUPFAM" id="SSF103473">
    <property type="entry name" value="MFS general substrate transporter"/>
    <property type="match status" value="2"/>
</dbReference>
<feature type="non-terminal residue" evidence="7">
    <location>
        <position position="267"/>
    </location>
</feature>
<evidence type="ECO:0000313" key="7">
    <source>
        <dbReference type="EMBL" id="TVY88068.1"/>
    </source>
</evidence>
<protein>
    <submittedName>
        <fullName evidence="7">Glycerophosphodiester transporter</fullName>
    </submittedName>
</protein>
<sequence length="267" mass="28150">MKLFGKKNDVAEPPVDSGSDSNNLANVDPLAEIPKGRWDRIWPAMACGSGLFSDGYINNVIGSVSTMLKTIYGDAYTKNGSQKNVNAITFAGTVLGQLVFGYTSDKWSRSNSLLVSTIILIVFAALGAAPILANIYNSKTASLTTVFGWNTVINLFYIPGAMLGSIFSDFAGPKYALMIGVFLQGIVGFIMAGLYPHLAKPGNVGGFAVVYGIFLSLGEFGPGDNIGLVASKTCATGVRGQYYAIAAATGKIGAFIGTYIFPYIEKA</sequence>
<evidence type="ECO:0000256" key="1">
    <source>
        <dbReference type="ARBA" id="ARBA00004141"/>
    </source>
</evidence>
<reference evidence="7 8" key="1">
    <citation type="submission" date="2018-05" db="EMBL/GenBank/DDBJ databases">
        <title>Genome sequencing and assembly of the regulated plant pathogen Lachnellula willkommii and related sister species for the development of diagnostic species identification markers.</title>
        <authorList>
            <person name="Giroux E."/>
            <person name="Bilodeau G."/>
        </authorList>
    </citation>
    <scope>NUCLEOTIDE SEQUENCE [LARGE SCALE GENOMIC DNA]</scope>
    <source>
        <strain evidence="7 8">CBS 172.35</strain>
    </source>
</reference>
<dbReference type="PANTHER" id="PTHR23508:SF10">
    <property type="entry name" value="CARBOXYLIC ACID TRANSPORTER PROTEIN HOMOLOG"/>
    <property type="match status" value="1"/>
</dbReference>
<dbReference type="EMBL" id="QGML01001966">
    <property type="protein sequence ID" value="TVY88068.1"/>
    <property type="molecule type" value="Genomic_DNA"/>
</dbReference>
<organism evidence="7 8">
    <name type="scientific">Lachnellula willkommii</name>
    <dbReference type="NCBI Taxonomy" id="215461"/>
    <lineage>
        <taxon>Eukaryota</taxon>
        <taxon>Fungi</taxon>
        <taxon>Dikarya</taxon>
        <taxon>Ascomycota</taxon>
        <taxon>Pezizomycotina</taxon>
        <taxon>Leotiomycetes</taxon>
        <taxon>Helotiales</taxon>
        <taxon>Lachnaceae</taxon>
        <taxon>Lachnellula</taxon>
    </lineage>
</organism>
<evidence type="ECO:0000256" key="4">
    <source>
        <dbReference type="ARBA" id="ARBA00023136"/>
    </source>
</evidence>
<feature type="compositionally biased region" description="Basic and acidic residues" evidence="5">
    <location>
        <begin position="1"/>
        <end position="10"/>
    </location>
</feature>
<evidence type="ECO:0000313" key="8">
    <source>
        <dbReference type="Proteomes" id="UP000315522"/>
    </source>
</evidence>
<name>A0A559M522_9HELO</name>
<feature type="transmembrane region" description="Helical" evidence="6">
    <location>
        <begin position="242"/>
        <end position="264"/>
    </location>
</feature>
<keyword evidence="4 6" id="KW-0472">Membrane</keyword>
<dbReference type="InterPro" id="IPR036259">
    <property type="entry name" value="MFS_trans_sf"/>
</dbReference>
<keyword evidence="2 6" id="KW-0812">Transmembrane</keyword>
<proteinExistence type="predicted"/>
<evidence type="ECO:0000256" key="6">
    <source>
        <dbReference type="SAM" id="Phobius"/>
    </source>
</evidence>
<accession>A0A559M522</accession>
<comment type="subcellular location">
    <subcellularLocation>
        <location evidence="1">Membrane</location>
        <topology evidence="1">Multi-pass membrane protein</topology>
    </subcellularLocation>
</comment>